<name>A0A0M0JLF8_9EUKA</name>
<organism evidence="2 3">
    <name type="scientific">Chrysochromulina tobinii</name>
    <dbReference type="NCBI Taxonomy" id="1460289"/>
    <lineage>
        <taxon>Eukaryota</taxon>
        <taxon>Haptista</taxon>
        <taxon>Haptophyta</taxon>
        <taxon>Prymnesiophyceae</taxon>
        <taxon>Prymnesiales</taxon>
        <taxon>Chrysochromulinaceae</taxon>
        <taxon>Chrysochromulina</taxon>
    </lineage>
</organism>
<accession>A0A0M0JLF8</accession>
<dbReference type="AlphaFoldDB" id="A0A0M0JLF8"/>
<evidence type="ECO:0000313" key="3">
    <source>
        <dbReference type="Proteomes" id="UP000037460"/>
    </source>
</evidence>
<reference evidence="3" key="1">
    <citation type="journal article" date="2015" name="PLoS Genet.">
        <title>Genome Sequence and Transcriptome Analyses of Chrysochromulina tobin: Metabolic Tools for Enhanced Algal Fitness in the Prominent Order Prymnesiales (Haptophyceae).</title>
        <authorList>
            <person name="Hovde B.T."/>
            <person name="Deodato C.R."/>
            <person name="Hunsperger H.M."/>
            <person name="Ryken S.A."/>
            <person name="Yost W."/>
            <person name="Jha R.K."/>
            <person name="Patterson J."/>
            <person name="Monnat R.J. Jr."/>
            <person name="Barlow S.B."/>
            <person name="Starkenburg S.R."/>
            <person name="Cattolico R.A."/>
        </authorList>
    </citation>
    <scope>NUCLEOTIDE SEQUENCE</scope>
    <source>
        <strain evidence="3">CCMP291</strain>
    </source>
</reference>
<dbReference type="EMBL" id="JWZX01002766">
    <property type="protein sequence ID" value="KOO27088.1"/>
    <property type="molecule type" value="Genomic_DNA"/>
</dbReference>
<feature type="compositionally biased region" description="Basic residues" evidence="1">
    <location>
        <begin position="35"/>
        <end position="45"/>
    </location>
</feature>
<comment type="caution">
    <text evidence="2">The sequence shown here is derived from an EMBL/GenBank/DDBJ whole genome shotgun (WGS) entry which is preliminary data.</text>
</comment>
<keyword evidence="3" id="KW-1185">Reference proteome</keyword>
<proteinExistence type="predicted"/>
<dbReference type="Proteomes" id="UP000037460">
    <property type="component" value="Unassembled WGS sequence"/>
</dbReference>
<feature type="region of interest" description="Disordered" evidence="1">
    <location>
        <begin position="1"/>
        <end position="45"/>
    </location>
</feature>
<evidence type="ECO:0000313" key="2">
    <source>
        <dbReference type="EMBL" id="KOO27088.1"/>
    </source>
</evidence>
<evidence type="ECO:0000256" key="1">
    <source>
        <dbReference type="SAM" id="MobiDB-lite"/>
    </source>
</evidence>
<sequence>MFMRRGASPRASTTPQPPPRQGTSDTFRLLVPPRATRRRSSVRES</sequence>
<protein>
    <submittedName>
        <fullName evidence="2">Uncharacterized protein</fullName>
    </submittedName>
</protein>
<gene>
    <name evidence="2" type="ORF">Ctob_006146</name>
</gene>